<dbReference type="Pfam" id="PF05761">
    <property type="entry name" value="5_nucleotid"/>
    <property type="match status" value="1"/>
</dbReference>
<keyword evidence="2" id="KW-0479">Metal-binding</keyword>
<comment type="caution">
    <text evidence="5">The sequence shown here is derived from an EMBL/GenBank/DDBJ whole genome shotgun (WGS) entry which is preliminary data.</text>
</comment>
<comment type="similarity">
    <text evidence="1">Belongs to the 5'(3')-deoxyribonucleotidase family.</text>
</comment>
<dbReference type="SUPFAM" id="SSF56784">
    <property type="entry name" value="HAD-like"/>
    <property type="match status" value="1"/>
</dbReference>
<evidence type="ECO:0000313" key="5">
    <source>
        <dbReference type="EMBL" id="RXH80048.1"/>
    </source>
</evidence>
<name>A0A498I8G0_MALDO</name>
<dbReference type="NCBIfam" id="TIGR02244">
    <property type="entry name" value="HAD-IG-Ncltidse"/>
    <property type="match status" value="1"/>
</dbReference>
<evidence type="ECO:0000256" key="3">
    <source>
        <dbReference type="ARBA" id="ARBA00022801"/>
    </source>
</evidence>
<keyword evidence="6" id="KW-1185">Reference proteome</keyword>
<dbReference type="CDD" id="cd07522">
    <property type="entry name" value="HAD_cN-II"/>
    <property type="match status" value="1"/>
</dbReference>
<dbReference type="InterPro" id="IPR008380">
    <property type="entry name" value="HAD-SF_hydro_IG_5-nucl"/>
</dbReference>
<evidence type="ECO:0000313" key="6">
    <source>
        <dbReference type="Proteomes" id="UP000290289"/>
    </source>
</evidence>
<dbReference type="Gene3D" id="3.40.50.1000">
    <property type="entry name" value="HAD superfamily/HAD-like"/>
    <property type="match status" value="1"/>
</dbReference>
<organism evidence="5 6">
    <name type="scientific">Malus domestica</name>
    <name type="common">Apple</name>
    <name type="synonym">Pyrus malus</name>
    <dbReference type="NCBI Taxonomy" id="3750"/>
    <lineage>
        <taxon>Eukaryota</taxon>
        <taxon>Viridiplantae</taxon>
        <taxon>Streptophyta</taxon>
        <taxon>Embryophyta</taxon>
        <taxon>Tracheophyta</taxon>
        <taxon>Spermatophyta</taxon>
        <taxon>Magnoliopsida</taxon>
        <taxon>eudicotyledons</taxon>
        <taxon>Gunneridae</taxon>
        <taxon>Pentapetalae</taxon>
        <taxon>rosids</taxon>
        <taxon>fabids</taxon>
        <taxon>Rosales</taxon>
        <taxon>Rosaceae</taxon>
        <taxon>Amygdaloideae</taxon>
        <taxon>Maleae</taxon>
        <taxon>Malus</taxon>
    </lineage>
</organism>
<dbReference type="FunFam" id="3.40.50.1000:FF:000076">
    <property type="entry name" value="Haloacid dehalogenase hydrolase"/>
    <property type="match status" value="1"/>
</dbReference>
<evidence type="ECO:0000256" key="4">
    <source>
        <dbReference type="ARBA" id="ARBA00022842"/>
    </source>
</evidence>
<keyword evidence="3" id="KW-0378">Hydrolase</keyword>
<dbReference type="GO" id="GO:0034196">
    <property type="term" value="P:acylglycerol transport"/>
    <property type="evidence" value="ECO:0007669"/>
    <property type="project" value="InterPro"/>
</dbReference>
<dbReference type="GO" id="GO:0070300">
    <property type="term" value="F:phosphatidic acid binding"/>
    <property type="evidence" value="ECO:0007669"/>
    <property type="project" value="InterPro"/>
</dbReference>
<dbReference type="Proteomes" id="UP000290289">
    <property type="component" value="Chromosome 13"/>
</dbReference>
<protein>
    <submittedName>
        <fullName evidence="5">Uncharacterized protein</fullName>
    </submittedName>
</protein>
<dbReference type="GO" id="GO:0016787">
    <property type="term" value="F:hydrolase activity"/>
    <property type="evidence" value="ECO:0007669"/>
    <property type="project" value="UniProtKB-KW"/>
</dbReference>
<dbReference type="PANTHER" id="PTHR34954">
    <property type="entry name" value="EXPRESSED PROTEIN"/>
    <property type="match status" value="1"/>
</dbReference>
<dbReference type="InterPro" id="IPR023214">
    <property type="entry name" value="HAD_sf"/>
</dbReference>
<dbReference type="GO" id="GO:0046872">
    <property type="term" value="F:metal ion binding"/>
    <property type="evidence" value="ECO:0007669"/>
    <property type="project" value="UniProtKB-KW"/>
</dbReference>
<dbReference type="PANTHER" id="PTHR34954:SF4">
    <property type="entry name" value="PROTEIN TRIGALACTOSYLDIACYLGLYCEROL 4, CHLOROPLASTIC"/>
    <property type="match status" value="1"/>
</dbReference>
<dbReference type="AlphaFoldDB" id="A0A498I8G0"/>
<dbReference type="InterPro" id="IPR036412">
    <property type="entry name" value="HAD-like_sf"/>
</dbReference>
<reference evidence="5 6" key="1">
    <citation type="submission" date="2018-10" db="EMBL/GenBank/DDBJ databases">
        <title>A high-quality apple genome assembly.</title>
        <authorList>
            <person name="Hu J."/>
        </authorList>
    </citation>
    <scope>NUCLEOTIDE SEQUENCE [LARGE SCALE GENOMIC DNA]</scope>
    <source>
        <strain evidence="6">cv. HFTH1</strain>
        <tissue evidence="5">Young leaf</tissue>
    </source>
</reference>
<gene>
    <name evidence="5" type="ORF">DVH24_041195</name>
</gene>
<proteinExistence type="inferred from homology"/>
<dbReference type="InterPro" id="IPR044160">
    <property type="entry name" value="TGD4-like"/>
</dbReference>
<evidence type="ECO:0000256" key="1">
    <source>
        <dbReference type="ARBA" id="ARBA00009589"/>
    </source>
</evidence>
<evidence type="ECO:0000256" key="2">
    <source>
        <dbReference type="ARBA" id="ARBA00022723"/>
    </source>
</evidence>
<dbReference type="GO" id="GO:1990052">
    <property type="term" value="P:ER to chloroplast lipid transport"/>
    <property type="evidence" value="ECO:0007669"/>
    <property type="project" value="InterPro"/>
</dbReference>
<keyword evidence="4" id="KW-0460">Magnesium</keyword>
<dbReference type="GO" id="GO:0009941">
    <property type="term" value="C:chloroplast envelope"/>
    <property type="evidence" value="ECO:0007669"/>
    <property type="project" value="TreeGrafter"/>
</dbReference>
<dbReference type="EMBL" id="RDQH01000339">
    <property type="protein sequence ID" value="RXH80048.1"/>
    <property type="molecule type" value="Genomic_DNA"/>
</dbReference>
<sequence>MYAAEALGKFSVFRETPASMAAMNHLRGPVRIRPMSQNFISSKNLLWNHGMKCQCSSGGGSVDEKSAFSVTSSSKYEVDYLGEKTKGDLNVKVEHLEAFGIDGDVTLKGPIEEVARVEAEEAGDLLRDLGIPSPFSSRQSPRGIFCSRTLNLRSISAIGYDMDYTLMHYNVIAWEGRAYDYCMENLKKVGFPVDGLAFDPDLVIRGLVIDKEKGNLVKPDRFGYVKRAMHGTTMLSNRAVSEMYGRELVDLRKETRWEFLNTLFSVSEAVAYMQAVGRALFRAHVEGQLKSEIMSKPELFVEPDPELPLALLDQKEAGKKLLLITNSDYHYTNKMMQHSFNRFLPNEMGWRDLFDIVIVSARKPEFFQMSHPMYEVVTGEGLMRPCFKAKTGGLYSGGSAQMVENSLNIHGDEILYVGDHIYTDVSQSKVHLRWRTALVCRELEEEYSALILSGGHRAALVDLINQKEVVGDLFNQLRLASQRQTKGRPAQTLAATNLEDQELSESMQKLLIVMQRLDQKIAPMLEADGELFNKRWGFLSRAGFWDKSHLMRQIEKYADIYTSRVSNFLHYTPFMYFRSQEQTLAHDSYSYYCSRFNGPAMDDEIKWVKKKRQKLKTRSNLEMEMKKLRWAMDGSFWDLDVSTPRTLDGLVRPVPGDPLPLGLTRGPRLSRPKQIDFMQRFMASIFVPSYTAADGFTLQRVLTLPIGENWFGTILGQFNFQRFISAVKKSGKEAPPDSVSSWMQSIGTHLREKSLYALSFCSEFWLTADDTLVLSVDGYGDDKKPRKKALFQHKFSHHNLTVEAVWPGLFADKPGNYWDVPFSMSLDLASVASDSGASYRVCARHNSGTPERFDGGQSDGVPVTLLPGLSVTSAFSFKKNFELWRSHAQKLRMVQPFDVFLSNPHVSASGIIGKALPLLNCAGAVMTASFGDSWVRSQIADDDPQGFRGFSFWAPGVKSAFLADIFASATFTAQHGNFQRLFLDLSRFHARLDFPSGSKFLSGAAHLAQDYFNSQQPNLEAIQDICPNATLSLQQQICGPVSFRVESGVAVELKNRDWNIRVDEPVFALEYALQVLGSAKAVAWYSPKHQECMIELRFYET</sequence>
<accession>A0A498I8G0</accession>